<feature type="compositionally biased region" description="Basic and acidic residues" evidence="14">
    <location>
        <begin position="1574"/>
        <end position="1583"/>
    </location>
</feature>
<feature type="compositionally biased region" description="Low complexity" evidence="14">
    <location>
        <begin position="1532"/>
        <end position="1545"/>
    </location>
</feature>
<dbReference type="EC" id="2.1.1.360" evidence="2 12"/>
<dbReference type="InterPro" id="IPR021169">
    <property type="entry name" value="DOT1L/grappa"/>
</dbReference>
<evidence type="ECO:0000256" key="4">
    <source>
        <dbReference type="ARBA" id="ARBA00022603"/>
    </source>
</evidence>
<feature type="region of interest" description="Disordered" evidence="14">
    <location>
        <begin position="1731"/>
        <end position="1757"/>
    </location>
</feature>
<feature type="compositionally biased region" description="Low complexity" evidence="14">
    <location>
        <begin position="1221"/>
        <end position="1235"/>
    </location>
</feature>
<feature type="region of interest" description="Disordered" evidence="14">
    <location>
        <begin position="1033"/>
        <end position="1075"/>
    </location>
</feature>
<reference evidence="16 18" key="6">
    <citation type="journal article" date="2005" name="PLoS Comput. Biol.">
        <title>Combined evidence annotation of transposable elements in genome sequences.</title>
        <authorList>
            <person name="Quesneville H."/>
            <person name="Bergman C.M."/>
            <person name="Andrieu O."/>
            <person name="Autard D."/>
            <person name="Nouaud D."/>
            <person name="Ashburner M."/>
            <person name="Anxolabehere D."/>
        </authorList>
    </citation>
    <scope>NUCLEOTIDE SEQUENCE [LARGE SCALE GENOMIC DNA]</scope>
    <source>
        <strain evidence="18">Berkeley</strain>
    </source>
</reference>
<dbReference type="InterPro" id="IPR030445">
    <property type="entry name" value="H3-K79_meTrfase"/>
</dbReference>
<evidence type="ECO:0000256" key="10">
    <source>
        <dbReference type="ARBA" id="ARBA00047770"/>
    </source>
</evidence>
<evidence type="ECO:0000256" key="5">
    <source>
        <dbReference type="ARBA" id="ARBA00022679"/>
    </source>
</evidence>
<sequence length="1898" mass="206534">MATPQVKDLVLRSPAGSSDVISFAWPLQIGHGQDKHDNGIDIIDTIKFVCDELPSMSSAFEETNLHQIDTACYKTMTGLVDRFNKAVDSIVALEKGTSLPAERLNKFAHPSLLRHILQLVYNAAVLDPDKLNQYEPFSPEVYGETSYELVQQMLKHVTVSKEDTFIDLGSGVGQVVLQMAGSFPLKTCIGIEKADTPARYAERMDVIFRQYMGWFGKRFCEYKLIKGDFLVDEHRENITSSTLVFVNNFAFGPTVDHQLKERFADLRDGARVVSSKSFCPLNFRITDRNLSDIGTIMHVSEIPPLKGSVSWTCKPVSYYLHVIDRTILERYFQRLKTKGGNDHESVGTVRTTRDRAKREANVGQHHHNNHHSNNHANSNNHQRDREQSNGATATAAHQQRHQSQSPANVSGAGIVLAASGQQAASKTRQQLQHQHNQQQRSLDMESSTESDGDATNGNGGNTTTATNTTSASNGPMTRKVWSDWCSSKGKSSQSDDEENNNSNSNGGSNGGSIGGGSVGRQARATTQKKRKKLTRKAAIASKSAAAAQREAEAAAAAAVSVPSKESSSKEDPPRAASAGPGRKGRMKKGARGRKSLKIVGLEALHKQTVLSTSLDTMTKKLPAAPGTVDQQLTALLTENMSHAELDIPTAPQDTPYALQILLDVFRSQYTSMIEHMKSSAYVPQVQKQIAQEQERMARLKNRASQLDKQIKVLIDDSVALLKVRMNELGIHVNSPNDLIAQAKEIVGRHKDLQHTASRMRNEVTFYEGEQKLLLNKQLKNLPEYQKLCGTVNGKVKLEVPPELSETTAQELVLKEIANTLSQRKKLYAQVSTIEQETSVLQKTAEERSTAATLLAQGTNMIVSTGSSSSSSTTVCASAVTAQSNKLNSVKNSRRNREHRARSQEWPEVPEVGKIQESNPEVLAQKIVETCRQIEAGKFQGAGAPSSQVNGKNKAIIEVPPPPATAPVSIKSSPGHHYKDTTLMPAPKQQQQQQMTLSQLPKCELPGLSTSRKQESPKVANFEDRLKSIITTALNEDQEQRSKAVESSPSPSPLHSPAPKRSKQHPAGAINPAQSLPNNLHNIITVSTQGLMHLNANTTISPITPPLPGPGAGATASTAPPPPANLPYGAYGGAVAKTTISGKYQAAKEPKYSPVRQAPLPPPPSHMASLYPAGQQTTPADLGYQRRRSSVSATSYEHYMVQQQQQLQQQQLMLAAAAHAAQRQQMRVEEQQQQQQHQHHHHHHHHHPQHRLPQHVQHQHPHQHHPNEFKAPPADSHLQRSSSREQLIVEPPQTQPLELLPRASSANSDYSGYRIRPPSRPSSNSSQPDYTQVSPAKMALRRHLSQEKLSQHVTPQATPPLPGHGGAPTSGKTIGDLVNGEIERTLEISHQSIINAAVNMSTSGASFMERAFLNERSNDRLLINLNAQRPERVHVRPLSEESQDPQPTSYAQERGPGLGAGGAAAGGNSNLATLAHVAYAQKAQGGARANAGTAPPATHSSSARSGRDYQPVALPRAELKGSIEAYFHEEQQQKQSKGAGSAGSSSLRGPRLNGANPPLEGLAASLQDHVRARKYKEETEERQRRAAAAASSSAGPPAGMELPTHYAHQAPPAHSYHHHGASINGTPHKVELGIKRSSPLAPHQQPPRPSKLAHYEPPTTQQQHAHAHLYANGQVLPPPPAHDATTPSPTPSSSSSSCGRRSNSNNGKLLVDPPLLMSPEINSLLGDERPLQLSHHQQQQQQMLHHHQSQQQQHLQLTQQQLRVAHLGHGLSHGHSTMPTLGGQRNGNGNAADDGKLYVDQAKNSTRVSVPKYAPQQAPPPAHVAFPLEPHILHQHKYQRLATQTVAEDLTMKRKEQESDSELEPEVVAAFVEDGGSHSGSSSSSSSSHSGSDSSSDVP</sequence>
<evidence type="ECO:0000259" key="15">
    <source>
        <dbReference type="PROSITE" id="PS51569"/>
    </source>
</evidence>
<evidence type="ECO:0000256" key="9">
    <source>
        <dbReference type="ARBA" id="ARBA00029821"/>
    </source>
</evidence>
<dbReference type="InterPro" id="IPR025789">
    <property type="entry name" value="DOT1_dom"/>
</dbReference>
<dbReference type="OrthoDB" id="443402at2759"/>
<feature type="compositionally biased region" description="Low complexity" evidence="14">
    <location>
        <begin position="391"/>
        <end position="405"/>
    </location>
</feature>
<feature type="binding site" evidence="11">
    <location>
        <begin position="165"/>
        <end position="174"/>
    </location>
    <ligand>
        <name>S-adenosyl-L-methionine</name>
        <dbReference type="ChEBI" id="CHEBI:59789"/>
    </ligand>
</feature>
<feature type="compositionally biased region" description="Gly residues" evidence="14">
    <location>
        <begin position="507"/>
        <end position="518"/>
    </location>
</feature>
<feature type="compositionally biased region" description="Low complexity" evidence="14">
    <location>
        <begin position="453"/>
        <end position="474"/>
    </location>
</feature>
<comment type="miscellaneous">
    <text evidence="12">In contrast to other lysine histone methyltransferases, it does not contain a SET domain, suggesting the existence of another mechanism for methylation of lysine residues of histones.</text>
</comment>
<dbReference type="PANTHER" id="PTHR21451">
    <property type="entry name" value="HISTONE H3 METHYLTRANSFERASE"/>
    <property type="match status" value="1"/>
</dbReference>
<reference evidence="16 18" key="11">
    <citation type="journal article" date="2015" name="Genome Res.">
        <title>The Release 6 reference sequence of the Drosophila melanogaster genome.</title>
        <authorList>
            <person name="Hoskins R.A."/>
            <person name="Carlson J.W."/>
            <person name="Wan K.H."/>
            <person name="Park S."/>
            <person name="Mendez I."/>
            <person name="Galle S.E."/>
            <person name="Booth B.W."/>
            <person name="Pfeiffer B.D."/>
            <person name="George R.A."/>
            <person name="Svirskas R."/>
            <person name="Krzywinski M."/>
            <person name="Schein J."/>
            <person name="Accardo M.C."/>
            <person name="Damia E."/>
            <person name="Messina G."/>
            <person name="Mendez-Lago M."/>
            <person name="de Pablos B."/>
            <person name="Demakova O.V."/>
            <person name="Andreyeva E.N."/>
            <person name="Boldyreva L.V."/>
            <person name="Marra M."/>
            <person name="Carvalho A.B."/>
            <person name="Dimitri P."/>
            <person name="Villasante A."/>
            <person name="Zhimulev I.F."/>
            <person name="Rubin G.M."/>
            <person name="Karpen G.H."/>
            <person name="Celniker S.E."/>
        </authorList>
    </citation>
    <scope>NUCLEOTIDE SEQUENCE [LARGE SCALE GENOMIC DNA]</scope>
    <source>
        <strain evidence="18">Berkeley</strain>
    </source>
</reference>
<evidence type="ECO:0000256" key="2">
    <source>
        <dbReference type="ARBA" id="ARBA00012190"/>
    </source>
</evidence>
<dbReference type="PROSITE" id="PS51569">
    <property type="entry name" value="DOT1"/>
    <property type="match status" value="1"/>
</dbReference>
<dbReference type="CDD" id="cd20902">
    <property type="entry name" value="CC_DOT1L"/>
    <property type="match status" value="1"/>
</dbReference>
<feature type="binding site" evidence="11">
    <location>
        <position position="192"/>
    </location>
    <ligand>
        <name>S-adenosyl-L-methionine</name>
        <dbReference type="ChEBI" id="CHEBI:59789"/>
    </ligand>
</feature>
<feature type="compositionally biased region" description="Basic residues" evidence="14">
    <location>
        <begin position="526"/>
        <end position="535"/>
    </location>
</feature>
<keyword evidence="18" id="KW-1185">Reference proteome</keyword>
<keyword evidence="8 12" id="KW-0539">Nucleus</keyword>
<dbReference type="FunFam" id="3.40.50.150:FF:000033">
    <property type="entry name" value="Histone-lysine N-methyltransferase, H3 lysine-79 specific"/>
    <property type="match status" value="1"/>
</dbReference>
<comment type="catalytic activity">
    <reaction evidence="10 12">
        <text>L-lysyl(79)-[histone H3] + 3 S-adenosyl-L-methionine = N(6),N(6),N(6)-trimethyl-L-lysyl(79)-[histone H3] + 3 S-adenosyl-L-homocysteine + 3 H(+)</text>
        <dbReference type="Rhea" id="RHEA:60328"/>
        <dbReference type="Rhea" id="RHEA-COMP:15549"/>
        <dbReference type="Rhea" id="RHEA-COMP:15552"/>
        <dbReference type="ChEBI" id="CHEBI:15378"/>
        <dbReference type="ChEBI" id="CHEBI:29969"/>
        <dbReference type="ChEBI" id="CHEBI:57856"/>
        <dbReference type="ChEBI" id="CHEBI:59789"/>
        <dbReference type="ChEBI" id="CHEBI:61961"/>
        <dbReference type="EC" id="2.1.1.360"/>
    </reaction>
</comment>
<keyword evidence="13" id="KW-0175">Coiled coil</keyword>
<evidence type="ECO:0000256" key="13">
    <source>
        <dbReference type="SAM" id="Coils"/>
    </source>
</evidence>
<feature type="region of interest" description="Disordered" evidence="14">
    <location>
        <begin position="338"/>
        <end position="537"/>
    </location>
</feature>
<feature type="compositionally biased region" description="Polar residues" evidence="14">
    <location>
        <begin position="419"/>
        <end position="428"/>
    </location>
</feature>
<feature type="compositionally biased region" description="Basic and acidic residues" evidence="14">
    <location>
        <begin position="339"/>
        <end position="360"/>
    </location>
</feature>
<evidence type="ECO:0000256" key="1">
    <source>
        <dbReference type="ARBA" id="ARBA00004123"/>
    </source>
</evidence>
<dbReference type="FlyBase" id="FBgn0264495">
    <property type="gene designation" value="gpp"/>
</dbReference>
<dbReference type="GeneID" id="40793"/>
<reference evidence="16 18" key="10">
    <citation type="journal article" date="2015" name="G3 (Bethesda)">
        <title>Gene Model Annotations for Drosophila melanogaster: The Rule-Benders.</title>
        <authorList>
            <consortium name="FlyBase Consortium"/>
            <person name="Crosby M.A."/>
            <person name="Gramates L.S."/>
            <person name="Dos Santos G."/>
            <person name="Matthews B.B."/>
            <person name="St Pierre S.E."/>
            <person name="Zhou P."/>
            <person name="Schroeder A.J."/>
            <person name="Falls K."/>
            <person name="Emmert D.B."/>
            <person name="Russo S.M."/>
            <person name="Gelbart W.M."/>
            <person name="null"/>
        </authorList>
    </citation>
    <scope>NUCLEOTIDE SEQUENCE [LARGE SCALE GENOMIC DNA]</scope>
    <source>
        <strain evidence="18">Berkeley</strain>
    </source>
</reference>
<feature type="compositionally biased region" description="Basic residues" evidence="14">
    <location>
        <begin position="1236"/>
        <end position="1263"/>
    </location>
</feature>
<keyword evidence="5 12" id="KW-0808">Transferase</keyword>
<comment type="function">
    <text evidence="12">Histone methyltransferase that specifically trimethylates histone H3 to form H3K79me3. This methylation is required for telomere silencing and for the pachytene checkpoint during the meiotic cell cycle by allowing the recruitment of RAD9 to double strand breaks. Nucleosomes are preferred as substrate compared to free histone.</text>
</comment>
<feature type="compositionally biased region" description="Low complexity" evidence="14">
    <location>
        <begin position="1289"/>
        <end position="1300"/>
    </location>
</feature>
<dbReference type="FunFam" id="1.10.260.60:FF:000002">
    <property type="entry name" value="Histone-lysine N-methyltransferase, H3 lysine-79 specific"/>
    <property type="match status" value="1"/>
</dbReference>
<dbReference type="BioGRID-ORCS" id="40793">
    <property type="hits" value="0 hits in 1 CRISPR screen"/>
</dbReference>
<feature type="compositionally biased region" description="Low complexity" evidence="14">
    <location>
        <begin position="1878"/>
        <end position="1898"/>
    </location>
</feature>
<feature type="coiled-coil region" evidence="13">
    <location>
        <begin position="682"/>
        <end position="716"/>
    </location>
</feature>
<dbReference type="Gene3D" id="1.10.260.60">
    <property type="match status" value="1"/>
</dbReference>
<dbReference type="GO" id="GO:0035097">
    <property type="term" value="C:histone methyltransferase complex"/>
    <property type="evidence" value="ECO:0007669"/>
    <property type="project" value="UniProtKB-ARBA"/>
</dbReference>
<feature type="compositionally biased region" description="Polar residues" evidence="14">
    <location>
        <begin position="1697"/>
        <end position="1706"/>
    </location>
</feature>
<reference evidence="16 18" key="3">
    <citation type="journal article" date="2002" name="Genome Biol.">
        <title>Annotation of the Drosophila melanogaster euchromatic genome: a systematic review.</title>
        <authorList>
            <person name="Misra S."/>
            <person name="Crosby M.A."/>
            <person name="Mungall C.J."/>
            <person name="Matthews B.B."/>
            <person name="Campbell K.S."/>
            <person name="Hradecky P."/>
            <person name="Huang Y."/>
            <person name="Kaminker J.S."/>
            <person name="Millburn G.H."/>
            <person name="Prochnik S.E."/>
            <person name="Smith C.D."/>
            <person name="Tupy J.L."/>
            <person name="Whitfied E.J."/>
            <person name="Bayraktaroglu L."/>
            <person name="Berman B.P."/>
            <person name="Bettencourt B.R."/>
            <person name="Celniker S.E."/>
            <person name="de Grey A.D."/>
            <person name="Drysdale R.A."/>
            <person name="Harris N.L."/>
            <person name="Richter J."/>
            <person name="Russo S."/>
            <person name="Schroeder A.J."/>
            <person name="Shu S.Q."/>
            <person name="Stapleton M."/>
            <person name="Yamada C."/>
            <person name="Ashburner M."/>
            <person name="Gelbart W.M."/>
            <person name="Rubin G.M."/>
            <person name="Lewis S.E."/>
        </authorList>
    </citation>
    <scope>GENOME REANNOTATION</scope>
    <source>
        <strain evidence="18">Berkeley</strain>
    </source>
</reference>
<dbReference type="SUPFAM" id="SSF53335">
    <property type="entry name" value="S-adenosyl-L-methionine-dependent methyltransferases"/>
    <property type="match status" value="1"/>
</dbReference>
<feature type="domain" description="DOT1" evidence="15">
    <location>
        <begin position="19"/>
        <end position="336"/>
    </location>
</feature>
<dbReference type="ExpressionAtlas" id="A0A0B4KFP4">
    <property type="expression patterns" value="baseline and differential"/>
</dbReference>
<dbReference type="GO" id="GO:0051726">
    <property type="term" value="P:regulation of cell cycle"/>
    <property type="evidence" value="ECO:0007669"/>
    <property type="project" value="InterPro"/>
</dbReference>
<evidence type="ECO:0000313" key="18">
    <source>
        <dbReference type="Proteomes" id="UP000000803"/>
    </source>
</evidence>
<accession>A0A0B4KFP4</accession>
<evidence type="ECO:0000256" key="3">
    <source>
        <dbReference type="ARBA" id="ARBA00020987"/>
    </source>
</evidence>
<feature type="region of interest" description="Disordered" evidence="14">
    <location>
        <begin position="1221"/>
        <end position="1333"/>
    </location>
</feature>
<dbReference type="CTD" id="40793"/>
<feature type="binding site" evidence="11">
    <location>
        <begin position="228"/>
        <end position="229"/>
    </location>
    <ligand>
        <name>S-adenosyl-L-methionine</name>
        <dbReference type="ChEBI" id="CHEBI:59789"/>
    </ligand>
</feature>
<protein>
    <recommendedName>
        <fullName evidence="3 12">Histone-lysine N-methyltransferase, H3 lysine-79 specific</fullName>
        <ecNumber evidence="2 12">2.1.1.360</ecNumber>
    </recommendedName>
    <alternativeName>
        <fullName evidence="9 12">Histone H3-K79 methyltransferase</fullName>
    </alternativeName>
</protein>
<feature type="region of interest" description="Disordered" evidence="14">
    <location>
        <begin position="960"/>
        <end position="996"/>
    </location>
</feature>
<feature type="region of interest" description="Disordered" evidence="14">
    <location>
        <begin position="886"/>
        <end position="908"/>
    </location>
</feature>
<dbReference type="GO" id="GO:0140956">
    <property type="term" value="F:histone H3K79 trimethyltransferase activity"/>
    <property type="evidence" value="ECO:0007669"/>
    <property type="project" value="UniProtKB-EC"/>
</dbReference>
<dbReference type="EMBL" id="AE014297">
    <property type="protein sequence ID" value="AGB95699.1"/>
    <property type="molecule type" value="Genomic_DNA"/>
</dbReference>
<evidence type="ECO:0000313" key="16">
    <source>
        <dbReference type="EMBL" id="AGB95699.1"/>
    </source>
</evidence>
<reference evidence="16 18" key="9">
    <citation type="journal article" date="2015" name="G3 (Bethesda)">
        <title>Gene Model Annotations for Drosophila melanogaster: Impact of High-Throughput Data.</title>
        <authorList>
            <consortium name="FlyBase Consortium"/>
            <person name="Matthews B.B."/>
            <person name="Dos Santos G."/>
            <person name="Crosby M.A."/>
            <person name="Emmert D.B."/>
            <person name="St Pierre S.E."/>
            <person name="Gramates L.S."/>
            <person name="Zhou P."/>
            <person name="Schroeder A.J."/>
            <person name="Falls K."/>
            <person name="Strelets V."/>
            <person name="Russo S.M."/>
            <person name="Gelbart W.M."/>
            <person name="null"/>
        </authorList>
    </citation>
    <scope>NUCLEOTIDE SEQUENCE [LARGE SCALE GENOMIC DNA]</scope>
    <source>
        <strain evidence="18">Berkeley</strain>
    </source>
</reference>
<feature type="region of interest" description="Disordered" evidence="14">
    <location>
        <begin position="1165"/>
        <end position="1190"/>
    </location>
</feature>
<dbReference type="VEuPathDB" id="VectorBase:FBgn0264495"/>
<dbReference type="PIRSF" id="PIRSF037123">
    <property type="entry name" value="Histone_H3-K79_MeTrfase_met"/>
    <property type="match status" value="1"/>
</dbReference>
<reference evidence="16 18" key="1">
    <citation type="journal article" date="2000" name="Science">
        <title>The genome sequence of Drosophila melanogaster.</title>
        <authorList>
            <person name="Adams M.D."/>
            <person name="Celniker S.E."/>
            <person name="Holt R.A."/>
            <person name="Evans C.A."/>
            <person name="Gocayne J.D."/>
            <person name="Amanatides P.G."/>
            <person name="Scherer S.E."/>
            <person name="Li P.W."/>
            <person name="Hoskins R.A."/>
            <person name="Galle R.F."/>
            <person name="George R.A."/>
            <person name="Lewis S.E."/>
            <person name="Richards S."/>
            <person name="Ashburner M."/>
            <person name="Henderson S.N."/>
            <person name="Sutton G.G."/>
            <person name="Wortman J.R."/>
            <person name="Yandell M.D."/>
            <person name="Zhang Q."/>
            <person name="Chen L.X."/>
            <person name="Brandon R.C."/>
            <person name="Rogers Y.H."/>
            <person name="Blazej R.G."/>
            <person name="Champe M."/>
            <person name="Pfeiffer B.D."/>
            <person name="Wan K.H."/>
            <person name="Doyle C."/>
            <person name="Baxter E.G."/>
            <person name="Helt G."/>
            <person name="Nelson C.R."/>
            <person name="Gabor G.L."/>
            <person name="Abril J.F."/>
            <person name="Agbayani A."/>
            <person name="An H.J."/>
            <person name="Andrews-Pfannkoch C."/>
            <person name="Baldwin D."/>
            <person name="Ballew R.M."/>
            <person name="Basu A."/>
            <person name="Baxendale J."/>
            <person name="Bayraktaroglu L."/>
            <person name="Beasley E.M."/>
            <person name="Beeson K.Y."/>
            <person name="Benos P.V."/>
            <person name="Berman B.P."/>
            <person name="Bhandari D."/>
            <person name="Bolshakov S."/>
            <person name="Borkova D."/>
            <person name="Botchan M.R."/>
            <person name="Bouck J."/>
            <person name="Brokstein P."/>
            <person name="Brottier P."/>
            <person name="Burtis K.C."/>
            <person name="Busam D.A."/>
            <person name="Butler H."/>
            <person name="Cadieu E."/>
            <person name="Center A."/>
            <person name="Chandra I."/>
            <person name="Cherry J.M."/>
            <person name="Cawley S."/>
            <person name="Dahlke C."/>
            <person name="Davenport L.B."/>
            <person name="Davies P."/>
            <person name="de Pablos B."/>
            <person name="Delcher A."/>
            <person name="Deng Z."/>
            <person name="Mays A.D."/>
            <person name="Dew I."/>
            <person name="Dietz S.M."/>
            <person name="Dodson K."/>
            <person name="Doup L.E."/>
            <person name="Downes M."/>
            <person name="Dugan-Rocha S."/>
            <person name="Dunkov B.C."/>
            <person name="Dunn P."/>
            <person name="Durbin K.J."/>
            <person name="Evangelista C.C."/>
            <person name="Ferraz C."/>
            <person name="Ferriera S."/>
            <person name="Fleischmann W."/>
            <person name="Fosler C."/>
            <person name="Gabrielian A.E."/>
            <person name="Garg N.S."/>
            <person name="Gelbart W.M."/>
            <person name="Glasser K."/>
            <person name="Glodek A."/>
            <person name="Gong F."/>
            <person name="Gorrell J.H."/>
            <person name="Gu Z."/>
            <person name="Guan P."/>
            <person name="Harris M."/>
            <person name="Harris N.L."/>
            <person name="Harvey D."/>
            <person name="Heiman T.J."/>
            <person name="Hernandez J.R."/>
            <person name="Houck J."/>
            <person name="Hostin D."/>
            <person name="Houston K.A."/>
            <person name="Howland T.J."/>
            <person name="Wei M.H."/>
            <person name="Ibegwam C."/>
            <person name="Jalali M."/>
            <person name="Kalush F."/>
            <person name="Karpen G.H."/>
            <person name="Ke Z."/>
            <person name="Kennison J.A."/>
            <person name="Ketchum K.A."/>
            <person name="Kimmel B.E."/>
            <person name="Kodira C.D."/>
            <person name="Kraft C."/>
            <person name="Kravitz S."/>
            <person name="Kulp D."/>
            <person name="Lai Z."/>
            <person name="Lasko P."/>
            <person name="Lei Y."/>
            <person name="Levitsky A.A."/>
            <person name="Li J."/>
            <person name="Li Z."/>
            <person name="Liang Y."/>
            <person name="Lin X."/>
            <person name="Liu X."/>
            <person name="Mattei B."/>
            <person name="McIntosh T.C."/>
            <person name="McLeod M.P."/>
            <person name="McPherson D."/>
            <person name="Merkulov G."/>
            <person name="Milshina N.V."/>
            <person name="Mobarry C."/>
            <person name="Morris J."/>
            <person name="Moshrefi A."/>
            <person name="Mount S.M."/>
            <person name="Moy M."/>
            <person name="Murphy B."/>
            <person name="Murphy L."/>
            <person name="Muzny D.M."/>
            <person name="Nelson D.L."/>
            <person name="Nelson D.R."/>
            <person name="Nelson K.A."/>
            <person name="Nixon K."/>
            <person name="Nusskern D.R."/>
            <person name="Pacleb J.M."/>
            <person name="Palazzolo M."/>
            <person name="Pittman G.S."/>
            <person name="Pan S."/>
            <person name="Pollard J."/>
            <person name="Puri V."/>
            <person name="Reese M.G."/>
            <person name="Reinert K."/>
            <person name="Remington K."/>
            <person name="Saunders R.D."/>
            <person name="Scheeler F."/>
            <person name="Shen H."/>
            <person name="Shue B.C."/>
            <person name="Siden-Kiamos I."/>
            <person name="Simpson M."/>
            <person name="Skupski M.P."/>
            <person name="Smith T."/>
            <person name="Spier E."/>
            <person name="Spradling A.C."/>
            <person name="Stapleton M."/>
            <person name="Strong R."/>
            <person name="Sun E."/>
            <person name="Svirskas R."/>
            <person name="Tector C."/>
            <person name="Turner R."/>
            <person name="Venter E."/>
            <person name="Wang A.H."/>
            <person name="Wang X."/>
            <person name="Wang Z.Y."/>
            <person name="Wassarman D.A."/>
            <person name="Weinstock G.M."/>
            <person name="Weissenbach J."/>
            <person name="Williams S.M."/>
            <person name="WoodageT"/>
            <person name="Worley K.C."/>
            <person name="Wu D."/>
            <person name="Yang S."/>
            <person name="Yao Q.A."/>
            <person name="Ye J."/>
            <person name="Yeh R.F."/>
            <person name="Zaveri J.S."/>
            <person name="Zhan M."/>
            <person name="Zhang G."/>
            <person name="Zhao Q."/>
            <person name="Zheng L."/>
            <person name="Zheng X.H."/>
            <person name="Zhong F.N."/>
            <person name="Zhong W."/>
            <person name="Zhou X."/>
            <person name="Zhu S."/>
            <person name="Zhu X."/>
            <person name="Smith H.O."/>
            <person name="Gibbs R.A."/>
            <person name="Myers E.W."/>
            <person name="Rubin G.M."/>
            <person name="Venter J.C."/>
        </authorList>
    </citation>
    <scope>NUCLEOTIDE SEQUENCE [LARGE SCALE GENOMIC DNA]</scope>
    <source>
        <strain evidence="18">Berkeley</strain>
    </source>
</reference>
<keyword evidence="4 12" id="KW-0489">Methyltransferase</keyword>
<reference evidence="16 18" key="4">
    <citation type="journal article" date="2002" name="Genome Biol.">
        <title>The transposable elements of the Drosophila melanogaster euchromatin: a genomics perspective.</title>
        <authorList>
            <person name="Kaminker J.S."/>
            <person name="Bergman C.M."/>
            <person name="Kronmiller B."/>
            <person name="Carlson J."/>
            <person name="Svirskas R."/>
            <person name="Patel S."/>
            <person name="Frise E."/>
            <person name="Wheeler D.A."/>
            <person name="Lewis S.E."/>
            <person name="Rubin G.M."/>
            <person name="Ashburner M."/>
            <person name="Celniker S.E."/>
        </authorList>
    </citation>
    <scope>NUCLEOTIDE SEQUENCE [LARGE SCALE GENOMIC DNA]</scope>
    <source>
        <strain evidence="18">Berkeley</strain>
    </source>
</reference>
<dbReference type="AGR" id="FB:FBgn0264495"/>
<feature type="compositionally biased region" description="Low complexity" evidence="14">
    <location>
        <begin position="1681"/>
        <end position="1696"/>
    </location>
</feature>
<feature type="region of interest" description="Disordered" evidence="14">
    <location>
        <begin position="558"/>
        <end position="593"/>
    </location>
</feature>
<feature type="region of interest" description="Disordered" evidence="14">
    <location>
        <begin position="1486"/>
        <end position="1508"/>
    </location>
</feature>
<proteinExistence type="inferred from homology"/>
<dbReference type="Gene3D" id="3.40.50.150">
    <property type="entry name" value="Vaccinia Virus protein VP39"/>
    <property type="match status" value="1"/>
</dbReference>
<dbReference type="GO" id="GO:0032259">
    <property type="term" value="P:methylation"/>
    <property type="evidence" value="ECO:0007669"/>
    <property type="project" value="UniProtKB-KW"/>
</dbReference>
<keyword evidence="7 12" id="KW-0156">Chromatin regulator</keyword>
<evidence type="ECO:0000256" key="7">
    <source>
        <dbReference type="ARBA" id="ARBA00022853"/>
    </source>
</evidence>
<feature type="binding site" evidence="11">
    <location>
        <begin position="142"/>
        <end position="145"/>
    </location>
    <ligand>
        <name>S-adenosyl-L-methionine</name>
        <dbReference type="ChEBI" id="CHEBI:59789"/>
    </ligand>
</feature>
<evidence type="ECO:0000256" key="6">
    <source>
        <dbReference type="ARBA" id="ARBA00022691"/>
    </source>
</evidence>
<gene>
    <name evidence="16 17" type="primary">gpp</name>
    <name evidence="16" type="synonym">0732/14</name>
    <name evidence="16" type="synonym">anon-WO0118547.319</name>
    <name evidence="16" type="synonym">BcDNA:SD05230</name>
    <name evidence="16" type="synonym">CG10272</name>
    <name evidence="16" type="synonym">CG33324</name>
    <name evidence="16" type="synonym">dDot1</name>
    <name evidence="16" type="synonym">dDOT1L</name>
    <name evidence="16" type="synonym">Dmel\CG42803</name>
    <name evidence="16" type="synonym">DOT1L</name>
    <name evidence="16" type="synonym">EN3-1</name>
    <name evidence="16" type="synonym">Gpp</name>
    <name evidence="16" type="synonym">grp</name>
    <name evidence="16" type="synonym">l(3)03342</name>
    <name evidence="16" type="synonym">l(3)S073214b</name>
    <name evidence="16" type="synonym">l(3)sA3484</name>
    <name evidence="16 17" type="ORF">CG42803</name>
    <name evidence="16" type="ORF">Dmel_CG42803</name>
</gene>
<feature type="region of interest" description="Disordered" evidence="14">
    <location>
        <begin position="1573"/>
        <end position="1604"/>
    </location>
</feature>
<feature type="region of interest" description="Disordered" evidence="14">
    <location>
        <begin position="1432"/>
        <end position="1463"/>
    </location>
</feature>
<dbReference type="SMR" id="A0A0B4KFP4"/>
<feature type="compositionally biased region" description="Basic residues" evidence="14">
    <location>
        <begin position="364"/>
        <end position="373"/>
    </location>
</feature>
<comment type="subcellular location">
    <subcellularLocation>
        <location evidence="1 12">Nucleus</location>
    </subcellularLocation>
</comment>
<evidence type="ECO:0000313" key="17">
    <source>
        <dbReference type="FlyBase" id="FBgn0264495"/>
    </source>
</evidence>
<feature type="region of interest" description="Disordered" evidence="14">
    <location>
        <begin position="1529"/>
        <end position="1559"/>
    </location>
</feature>
<feature type="compositionally biased region" description="Basic residues" evidence="14">
    <location>
        <begin position="582"/>
        <end position="593"/>
    </location>
</feature>
<dbReference type="Proteomes" id="UP000000803">
    <property type="component" value="Chromosome 3R"/>
</dbReference>
<evidence type="ECO:0000256" key="12">
    <source>
        <dbReference type="RuleBase" id="RU271113"/>
    </source>
</evidence>
<feature type="region of interest" description="Disordered" evidence="14">
    <location>
        <begin position="1345"/>
        <end position="1374"/>
    </location>
</feature>
<dbReference type="PANTHER" id="PTHR21451:SF0">
    <property type="entry name" value="HISTONE-LYSINE N-METHYLTRANSFERASE, H3 LYSINE-79 SPECIFIC"/>
    <property type="match status" value="1"/>
</dbReference>
<evidence type="ECO:0000256" key="11">
    <source>
        <dbReference type="PIRSR" id="PIRSR037123-1"/>
    </source>
</evidence>
<dbReference type="Bgee" id="FBgn0264495">
    <property type="expression patterns" value="Expressed in spermatogonium in testis and 275 other cell types or tissues"/>
</dbReference>
<dbReference type="Pfam" id="PF08123">
    <property type="entry name" value="DOT1"/>
    <property type="match status" value="1"/>
</dbReference>
<reference evidence="16 18" key="8">
    <citation type="journal article" date="2007" name="Science">
        <title>Sequence finishing and mapping of Drosophila melanogaster heterochromatin.</title>
        <authorList>
            <person name="Hoskins R.A."/>
            <person name="Carlson J.W."/>
            <person name="Kennedy C."/>
            <person name="Acevedo D."/>
            <person name="Evans-Holm M."/>
            <person name="Frise E."/>
            <person name="Wan K.H."/>
            <person name="Park S."/>
            <person name="Mendez-Lago M."/>
            <person name="Rossi F."/>
            <person name="Villasante A."/>
            <person name="Dimitri P."/>
            <person name="Karpen G.H."/>
            <person name="Celniker S.E."/>
        </authorList>
    </citation>
    <scope>NUCLEOTIDE SEQUENCE [LARGE SCALE GENOMIC DNA]</scope>
    <source>
        <strain evidence="18">Berkeley</strain>
    </source>
</reference>
<comment type="similarity">
    <text evidence="12">Belongs to the class I-like SAM-binding methyltransferase superfamily. DOT1 family.</text>
</comment>
<feature type="compositionally biased region" description="Low complexity" evidence="14">
    <location>
        <begin position="429"/>
        <end position="439"/>
    </location>
</feature>
<dbReference type="InterPro" id="IPR029063">
    <property type="entry name" value="SAM-dependent_MTases_sf"/>
</dbReference>
<reference evidence="16 18" key="7">
    <citation type="journal article" date="2007" name="Science">
        <title>The Release 5.1 annotation of Drosophila melanogaster heterochromatin.</title>
        <authorList>
            <person name="Smith C.D."/>
            <person name="Shu S."/>
            <person name="Mungall C.J."/>
            <person name="Karpen G.H."/>
        </authorList>
    </citation>
    <scope>NUCLEOTIDE SEQUENCE [LARGE SCALE GENOMIC DNA]</scope>
    <source>
        <strain evidence="18">Berkeley</strain>
    </source>
</reference>
<dbReference type="RefSeq" id="NP_001262316.1">
    <property type="nucleotide sequence ID" value="NM_001275387.1"/>
</dbReference>
<feature type="region of interest" description="Disordered" evidence="14">
    <location>
        <begin position="1848"/>
        <end position="1898"/>
    </location>
</feature>
<name>A0A0B4KFP4_DROME</name>
<feature type="compositionally biased region" description="Low complexity" evidence="14">
    <location>
        <begin position="1585"/>
        <end position="1598"/>
    </location>
</feature>
<dbReference type="GO" id="GO:0031507">
    <property type="term" value="P:heterochromatin formation"/>
    <property type="evidence" value="ECO:0007669"/>
    <property type="project" value="InterPro"/>
</dbReference>
<reference evidence="16 18" key="2">
    <citation type="journal article" date="2002" name="Genome Biol.">
        <title>Finishing a whole-genome shotgun: release 3 of the Drosophila melanogaster euchromatic genome sequence.</title>
        <authorList>
            <person name="Celniker S.E."/>
            <person name="Wheeler D.A."/>
            <person name="Kronmiller B."/>
            <person name="Carlson J.W."/>
            <person name="Halpern A."/>
            <person name="Patel S."/>
            <person name="Adams M."/>
            <person name="Champe M."/>
            <person name="Dugan S.P."/>
            <person name="Frise E."/>
            <person name="Hodgson A."/>
            <person name="George R.A."/>
            <person name="Hoskins R.A."/>
            <person name="Laverty T."/>
            <person name="Muzny D.M."/>
            <person name="Nelson C.R."/>
            <person name="Pacleb J.M."/>
            <person name="Park S."/>
            <person name="Pfeiffer B.D."/>
            <person name="Richards S."/>
            <person name="Sodergren E.J."/>
            <person name="Svirskas R."/>
            <person name="Tabor P.E."/>
            <person name="Wan K."/>
            <person name="Stapleton M."/>
            <person name="Sutton G.G."/>
            <person name="Venter C."/>
            <person name="Weinstock G."/>
            <person name="Scherer S.E."/>
            <person name="Myers E.W."/>
            <person name="Gibbs R.A."/>
            <person name="Rubin G.M."/>
        </authorList>
    </citation>
    <scope>NUCLEOTIDE SEQUENCE [LARGE SCALE GENOMIC DNA]</scope>
    <source>
        <strain evidence="18">Berkeley</strain>
    </source>
</reference>
<organism evidence="16 18">
    <name type="scientific">Drosophila melanogaster</name>
    <name type="common">Fruit fly</name>
    <dbReference type="NCBI Taxonomy" id="7227"/>
    <lineage>
        <taxon>Eukaryota</taxon>
        <taxon>Metazoa</taxon>
        <taxon>Ecdysozoa</taxon>
        <taxon>Arthropoda</taxon>
        <taxon>Hexapoda</taxon>
        <taxon>Insecta</taxon>
        <taxon>Pterygota</taxon>
        <taxon>Neoptera</taxon>
        <taxon>Endopterygota</taxon>
        <taxon>Diptera</taxon>
        <taxon>Brachycera</taxon>
        <taxon>Muscomorpha</taxon>
        <taxon>Ephydroidea</taxon>
        <taxon>Drosophilidae</taxon>
        <taxon>Drosophila</taxon>
        <taxon>Sophophora</taxon>
    </lineage>
</organism>
<keyword evidence="6 12" id="KW-0949">S-adenosyl-L-methionine</keyword>
<evidence type="ECO:0000256" key="8">
    <source>
        <dbReference type="ARBA" id="ARBA00023242"/>
    </source>
</evidence>
<reference evidence="16 18" key="5">
    <citation type="journal article" date="2002" name="Genome Biol.">
        <title>Heterochromatic sequences in a Drosophila whole-genome shotgun assembly.</title>
        <authorList>
            <person name="Hoskins R.A."/>
            <person name="Smith C.D."/>
            <person name="Carlson J.W."/>
            <person name="Carvalho A.B."/>
            <person name="Halpern A."/>
            <person name="Kaminker J.S."/>
            <person name="Kennedy C."/>
            <person name="Mungall C.J."/>
            <person name="Sullivan B.A."/>
            <person name="Sutton G.G."/>
            <person name="Yasuhara J.C."/>
            <person name="Wakimoto B.T."/>
            <person name="Myers E.W."/>
            <person name="Celniker S.E."/>
            <person name="Rubin G.M."/>
            <person name="Karpen G.H."/>
        </authorList>
    </citation>
    <scope>NUCLEOTIDE SEQUENCE [LARGE SCALE GENOMIC DNA]</scope>
    <source>
        <strain evidence="18">Berkeley</strain>
    </source>
</reference>
<feature type="region of interest" description="Disordered" evidence="14">
    <location>
        <begin position="1637"/>
        <end position="1713"/>
    </location>
</feature>
<feature type="region of interest" description="Disordered" evidence="14">
    <location>
        <begin position="1770"/>
        <end position="1794"/>
    </location>
</feature>
<evidence type="ECO:0000256" key="14">
    <source>
        <dbReference type="SAM" id="MobiDB-lite"/>
    </source>
</evidence>